<dbReference type="RefSeq" id="WP_085495075.1">
    <property type="nucleotide sequence ID" value="NZ_FXAO01000001.1"/>
</dbReference>
<reference evidence="3" key="1">
    <citation type="submission" date="2017-04" db="EMBL/GenBank/DDBJ databases">
        <authorList>
            <person name="Varghese N."/>
            <person name="Submissions S."/>
        </authorList>
    </citation>
    <scope>NUCLEOTIDE SEQUENCE [LARGE SCALE GENOMIC DNA]</scope>
    <source>
        <strain evidence="3">DSM 19835</strain>
    </source>
</reference>
<dbReference type="AlphaFoldDB" id="A0A1X7HVG1"/>
<keyword evidence="1" id="KW-1133">Transmembrane helix</keyword>
<gene>
    <name evidence="2" type="ORF">SAMN03080602_00055</name>
</gene>
<evidence type="ECO:0000256" key="1">
    <source>
        <dbReference type="SAM" id="Phobius"/>
    </source>
</evidence>
<dbReference type="Pfam" id="PF05751">
    <property type="entry name" value="FixH"/>
    <property type="match status" value="1"/>
</dbReference>
<keyword evidence="1" id="KW-0812">Transmembrane</keyword>
<name>A0A1X7HVG1_9FLAO</name>
<dbReference type="EMBL" id="FXAO01000001">
    <property type="protein sequence ID" value="SMG05984.1"/>
    <property type="molecule type" value="Genomic_DNA"/>
</dbReference>
<organism evidence="2 3">
    <name type="scientific">Arenibacter troitsensis</name>
    <dbReference type="NCBI Taxonomy" id="188872"/>
    <lineage>
        <taxon>Bacteria</taxon>
        <taxon>Pseudomonadati</taxon>
        <taxon>Bacteroidota</taxon>
        <taxon>Flavobacteriia</taxon>
        <taxon>Flavobacteriales</taxon>
        <taxon>Flavobacteriaceae</taxon>
        <taxon>Arenibacter</taxon>
    </lineage>
</organism>
<protein>
    <submittedName>
        <fullName evidence="2">Nitrogen fixation protein FixH</fullName>
    </submittedName>
</protein>
<sequence>MKINWGTGIVIAFIGFISFILFFVVRMSMDNKANHDLVIENYYGAELGYQNEIDAENNSRTKEVDLTLETSDQGLKLVFPTNLNADNIKGKVSLYRPSNKHLDFDLPISLSQDYLLIPDNRLLDGRWDIKVFWEYNGEVYLFKKKITYHQSK</sequence>
<evidence type="ECO:0000313" key="2">
    <source>
        <dbReference type="EMBL" id="SMG05984.1"/>
    </source>
</evidence>
<proteinExistence type="predicted"/>
<dbReference type="Proteomes" id="UP000193420">
    <property type="component" value="Unassembled WGS sequence"/>
</dbReference>
<accession>A0A1X7HVG1</accession>
<dbReference type="STRING" id="188872.SAMN03080602_00055"/>
<evidence type="ECO:0000313" key="3">
    <source>
        <dbReference type="Proteomes" id="UP000193420"/>
    </source>
</evidence>
<keyword evidence="1" id="KW-0472">Membrane</keyword>
<feature type="transmembrane region" description="Helical" evidence="1">
    <location>
        <begin position="6"/>
        <end position="25"/>
    </location>
</feature>
<dbReference type="InterPro" id="IPR008620">
    <property type="entry name" value="FixH"/>
</dbReference>
<dbReference type="OrthoDB" id="1493774at2"/>
<keyword evidence="3" id="KW-1185">Reference proteome</keyword>